<protein>
    <submittedName>
        <fullName evidence="12">Uncharacterized protein</fullName>
    </submittedName>
</protein>
<dbReference type="GO" id="GO:0030971">
    <property type="term" value="F:receptor tyrosine kinase binding"/>
    <property type="evidence" value="ECO:0007669"/>
    <property type="project" value="InterPro"/>
</dbReference>
<keyword evidence="6 11" id="KW-0732">Signal</keyword>
<dbReference type="GO" id="GO:0070374">
    <property type="term" value="P:positive regulation of ERK1 and ERK2 cascade"/>
    <property type="evidence" value="ECO:0007669"/>
    <property type="project" value="TreeGrafter"/>
</dbReference>
<organism evidence="12 13">
    <name type="scientific">Xenopus laevis</name>
    <name type="common">African clawed frog</name>
    <dbReference type="NCBI Taxonomy" id="8355"/>
    <lineage>
        <taxon>Eukaryota</taxon>
        <taxon>Metazoa</taxon>
        <taxon>Chordata</taxon>
        <taxon>Craniata</taxon>
        <taxon>Vertebrata</taxon>
        <taxon>Euteleostomi</taxon>
        <taxon>Amphibia</taxon>
        <taxon>Batrachia</taxon>
        <taxon>Anura</taxon>
        <taxon>Pipoidea</taxon>
        <taxon>Pipidae</taxon>
        <taxon>Xenopodinae</taxon>
        <taxon>Xenopus</taxon>
        <taxon>Xenopus</taxon>
    </lineage>
</organism>
<feature type="region of interest" description="Disordered" evidence="10">
    <location>
        <begin position="166"/>
        <end position="214"/>
    </location>
</feature>
<feature type="compositionally biased region" description="Basic and acidic residues" evidence="10">
    <location>
        <begin position="176"/>
        <end position="207"/>
    </location>
</feature>
<sequence length="292" mass="33252">MNKLRGAAMLVVVLLVLPAGHCKERTDSRNLTEKNLMNIIVRLIKEVKVYRLQEGNGKQHLARKEDYSLDVRENPVPDYGYYPDEQRVVGDSNANGLLPHKYGSPLIEEQEGLLCDGSPYSAWGCIQAVVAMPYDDFNRETFGIGKADGYSFRCLIVVSANPFLKGKGGDPQTGGEEERIKERKSQKIEGSRRLEKNKKERRPERSRGAAVSHRVRERSVKVDHDLAEIFPRDLRMKDKFLKHLTGKGRLSFNSPSCNKLFRRLYNTTKDCTTPARMLKAFFPNLTKLKALR</sequence>
<dbReference type="GO" id="GO:0005125">
    <property type="term" value="F:cytokine activity"/>
    <property type="evidence" value="ECO:0007669"/>
    <property type="project" value="UniProtKB-KW"/>
</dbReference>
<keyword evidence="8" id="KW-1015">Disulfide bond</keyword>
<dbReference type="AlphaFoldDB" id="A0A974CXC1"/>
<evidence type="ECO:0000256" key="1">
    <source>
        <dbReference type="ARBA" id="ARBA00004236"/>
    </source>
</evidence>
<evidence type="ECO:0000313" key="12">
    <source>
        <dbReference type="EMBL" id="OCT81187.1"/>
    </source>
</evidence>
<keyword evidence="4" id="KW-0202">Cytokine</keyword>
<dbReference type="EMBL" id="CM004474">
    <property type="protein sequence ID" value="OCT81187.1"/>
    <property type="molecule type" value="Genomic_DNA"/>
</dbReference>
<gene>
    <name evidence="12" type="ORF">XELAEV_18028000mg</name>
</gene>
<dbReference type="GO" id="GO:0005886">
    <property type="term" value="C:plasma membrane"/>
    <property type="evidence" value="ECO:0007669"/>
    <property type="project" value="UniProtKB-SubCell"/>
</dbReference>
<evidence type="ECO:0000256" key="2">
    <source>
        <dbReference type="ARBA" id="ARBA00004613"/>
    </source>
</evidence>
<evidence type="ECO:0000256" key="6">
    <source>
        <dbReference type="ARBA" id="ARBA00022729"/>
    </source>
</evidence>
<accession>A0A974CXC1</accession>
<dbReference type="Proteomes" id="UP000694892">
    <property type="component" value="Chromosome 5L"/>
</dbReference>
<dbReference type="InterPro" id="IPR029364">
    <property type="entry name" value="ALKL1/2"/>
</dbReference>
<evidence type="ECO:0000256" key="3">
    <source>
        <dbReference type="ARBA" id="ARBA00022475"/>
    </source>
</evidence>
<evidence type="ECO:0000313" key="13">
    <source>
        <dbReference type="Proteomes" id="UP000694892"/>
    </source>
</evidence>
<dbReference type="GO" id="GO:0070378">
    <property type="term" value="P:positive regulation of ERK5 cascade"/>
    <property type="evidence" value="ECO:0007669"/>
    <property type="project" value="TreeGrafter"/>
</dbReference>
<keyword evidence="7" id="KW-0472">Membrane</keyword>
<dbReference type="GO" id="GO:0005615">
    <property type="term" value="C:extracellular space"/>
    <property type="evidence" value="ECO:0007669"/>
    <property type="project" value="UniProtKB-KW"/>
</dbReference>
<evidence type="ECO:0000256" key="9">
    <source>
        <dbReference type="ARBA" id="ARBA00033741"/>
    </source>
</evidence>
<reference evidence="13" key="1">
    <citation type="journal article" date="2016" name="Nature">
        <title>Genome evolution in the allotetraploid frog Xenopus laevis.</title>
        <authorList>
            <person name="Session A.M."/>
            <person name="Uno Y."/>
            <person name="Kwon T."/>
            <person name="Chapman J.A."/>
            <person name="Toyoda A."/>
            <person name="Takahashi S."/>
            <person name="Fukui A."/>
            <person name="Hikosaka A."/>
            <person name="Suzuki A."/>
            <person name="Kondo M."/>
            <person name="van Heeringen S.J."/>
            <person name="Quigley I."/>
            <person name="Heinz S."/>
            <person name="Ogino H."/>
            <person name="Ochi H."/>
            <person name="Hellsten U."/>
            <person name="Lyons J.B."/>
            <person name="Simakov O."/>
            <person name="Putnam N."/>
            <person name="Stites J."/>
            <person name="Kuroki Y."/>
            <person name="Tanaka T."/>
            <person name="Michiue T."/>
            <person name="Watanabe M."/>
            <person name="Bogdanovic O."/>
            <person name="Lister R."/>
            <person name="Georgiou G."/>
            <person name="Paranjpe S.S."/>
            <person name="van Kruijsbergen I."/>
            <person name="Shu S."/>
            <person name="Carlson J."/>
            <person name="Kinoshita T."/>
            <person name="Ohta Y."/>
            <person name="Mawaribuchi S."/>
            <person name="Jenkins J."/>
            <person name="Grimwood J."/>
            <person name="Schmutz J."/>
            <person name="Mitros T."/>
            <person name="Mozaffari S.V."/>
            <person name="Suzuki Y."/>
            <person name="Haramoto Y."/>
            <person name="Yamamoto T.S."/>
            <person name="Takagi C."/>
            <person name="Heald R."/>
            <person name="Miller K."/>
            <person name="Haudenschild C."/>
            <person name="Kitzman J."/>
            <person name="Nakayama T."/>
            <person name="Izutsu Y."/>
            <person name="Robert J."/>
            <person name="Fortriede J."/>
            <person name="Burns K."/>
            <person name="Lotay V."/>
            <person name="Karimi K."/>
            <person name="Yasuoka Y."/>
            <person name="Dichmann D.S."/>
            <person name="Flajnik M.F."/>
            <person name="Houston D.W."/>
            <person name="Shendure J."/>
            <person name="DuPasquier L."/>
            <person name="Vize P.D."/>
            <person name="Zorn A.M."/>
            <person name="Ito M."/>
            <person name="Marcotte E.M."/>
            <person name="Wallingford J.B."/>
            <person name="Ito Y."/>
            <person name="Asashima M."/>
            <person name="Ueno N."/>
            <person name="Matsuda Y."/>
            <person name="Veenstra G.J."/>
            <person name="Fujiyama A."/>
            <person name="Harland R.M."/>
            <person name="Taira M."/>
            <person name="Rokhsar D.S."/>
        </authorList>
    </citation>
    <scope>NUCLEOTIDE SEQUENCE [LARGE SCALE GENOMIC DNA]</scope>
    <source>
        <strain evidence="13">J</strain>
    </source>
</reference>
<evidence type="ECO:0000256" key="11">
    <source>
        <dbReference type="SAM" id="SignalP"/>
    </source>
</evidence>
<comment type="similarity">
    <text evidence="9">Belongs to the ALKAL family.</text>
</comment>
<evidence type="ECO:0000256" key="5">
    <source>
        <dbReference type="ARBA" id="ARBA00022525"/>
    </source>
</evidence>
<feature type="chain" id="PRO_5037041508" evidence="11">
    <location>
        <begin position="23"/>
        <end position="292"/>
    </location>
</feature>
<name>A0A974CXC1_XENLA</name>
<keyword evidence="3" id="KW-1003">Cell membrane</keyword>
<keyword evidence="5" id="KW-0964">Secreted</keyword>
<evidence type="ECO:0000256" key="10">
    <source>
        <dbReference type="SAM" id="MobiDB-lite"/>
    </source>
</evidence>
<evidence type="ECO:0000256" key="7">
    <source>
        <dbReference type="ARBA" id="ARBA00023136"/>
    </source>
</evidence>
<dbReference type="GO" id="GO:0030298">
    <property type="term" value="F:receptor signaling protein tyrosine kinase activator activity"/>
    <property type="evidence" value="ECO:0007669"/>
    <property type="project" value="InterPro"/>
</dbReference>
<evidence type="ECO:0000256" key="4">
    <source>
        <dbReference type="ARBA" id="ARBA00022514"/>
    </source>
</evidence>
<evidence type="ECO:0000256" key="8">
    <source>
        <dbReference type="ARBA" id="ARBA00023157"/>
    </source>
</evidence>
<dbReference type="PANTHER" id="PTHR28676">
    <property type="entry name" value="ALK AND LTK LIGAND 2-RELATED"/>
    <property type="match status" value="1"/>
</dbReference>
<comment type="subcellular location">
    <subcellularLocation>
        <location evidence="1">Cell membrane</location>
    </subcellularLocation>
    <subcellularLocation>
        <location evidence="2">Secreted</location>
    </subcellularLocation>
</comment>
<feature type="signal peptide" evidence="11">
    <location>
        <begin position="1"/>
        <end position="22"/>
    </location>
</feature>
<dbReference type="PANTHER" id="PTHR28676:SF2">
    <property type="entry name" value="ALK AND LTK LIGAND 2"/>
    <property type="match status" value="1"/>
</dbReference>
<dbReference type="Pfam" id="PF15129">
    <property type="entry name" value="ALKL1_2"/>
    <property type="match status" value="1"/>
</dbReference>
<proteinExistence type="inferred from homology"/>